<sequence length="156" mass="17131">MKVLDLHCGQGHVFEGWFSSEDEFQRQLREALVQCPMCSDSHIAKRLSAPRLNLGARQPAVEPVAPVADASADRNPAEVSGVDLQAAWLSLARKVMAHTEDVGPQFAQEARRIHRGEVEERAIRGQASHQEALQLLDEGIAVLPLLLPEAAKETLQ</sequence>
<reference evidence="2" key="1">
    <citation type="submission" date="2016-10" db="EMBL/GenBank/DDBJ databases">
        <authorList>
            <person name="Varghese N."/>
            <person name="Submissions S."/>
        </authorList>
    </citation>
    <scope>NUCLEOTIDE SEQUENCE [LARGE SCALE GENOMIC DNA]</scope>
    <source>
        <strain evidence="2">DSM 25157</strain>
    </source>
</reference>
<accession>A0A1H3WVI9</accession>
<organism evidence="1 2">
    <name type="scientific">Acidovorax soli</name>
    <dbReference type="NCBI Taxonomy" id="592050"/>
    <lineage>
        <taxon>Bacteria</taxon>
        <taxon>Pseudomonadati</taxon>
        <taxon>Pseudomonadota</taxon>
        <taxon>Betaproteobacteria</taxon>
        <taxon>Burkholderiales</taxon>
        <taxon>Comamonadaceae</taxon>
        <taxon>Acidovorax</taxon>
    </lineage>
</organism>
<keyword evidence="2" id="KW-1185">Reference proteome</keyword>
<evidence type="ECO:0000313" key="1">
    <source>
        <dbReference type="EMBL" id="SDZ91175.1"/>
    </source>
</evidence>
<dbReference type="InterPro" id="IPR009562">
    <property type="entry name" value="DUF1178"/>
</dbReference>
<dbReference type="EMBL" id="FNQJ01000003">
    <property type="protein sequence ID" value="SDZ91175.1"/>
    <property type="molecule type" value="Genomic_DNA"/>
</dbReference>
<dbReference type="Pfam" id="PF06676">
    <property type="entry name" value="DUF1178"/>
    <property type="match status" value="1"/>
</dbReference>
<dbReference type="Proteomes" id="UP000199002">
    <property type="component" value="Unassembled WGS sequence"/>
</dbReference>
<dbReference type="GeneID" id="34233809"/>
<evidence type="ECO:0000313" key="2">
    <source>
        <dbReference type="Proteomes" id="UP000199002"/>
    </source>
</evidence>
<dbReference type="RefSeq" id="WP_092697087.1">
    <property type="nucleotide sequence ID" value="NZ_CAXIQL010000082.1"/>
</dbReference>
<dbReference type="AlphaFoldDB" id="A0A1H3WVI9"/>
<name>A0A1H3WVI9_9BURK</name>
<dbReference type="STRING" id="592050.SAMN05421875_10388"/>
<gene>
    <name evidence="1" type="ORF">SAMN05421875_10388</name>
</gene>
<dbReference type="PIRSF" id="PIRSF032131">
    <property type="entry name" value="UCP032131"/>
    <property type="match status" value="1"/>
</dbReference>
<protein>
    <submittedName>
        <fullName evidence="1">Uncharacterized protein</fullName>
    </submittedName>
</protein>
<proteinExistence type="predicted"/>